<dbReference type="Proteomes" id="UP001597120">
    <property type="component" value="Unassembled WGS sequence"/>
</dbReference>
<evidence type="ECO:0000313" key="3">
    <source>
        <dbReference type="Proteomes" id="UP001597120"/>
    </source>
</evidence>
<dbReference type="Gene3D" id="6.10.250.3150">
    <property type="match status" value="1"/>
</dbReference>
<name>A0ABW3D924_9BACL</name>
<evidence type="ECO:0000256" key="1">
    <source>
        <dbReference type="SAM" id="Coils"/>
    </source>
</evidence>
<accession>A0ABW3D924</accession>
<protein>
    <submittedName>
        <fullName evidence="2">Coiled-coil domain-containing protein</fullName>
    </submittedName>
</protein>
<keyword evidence="3" id="KW-1185">Reference proteome</keyword>
<organism evidence="2 3">
    <name type="scientific">Paenibacillus residui</name>
    <dbReference type="NCBI Taxonomy" id="629724"/>
    <lineage>
        <taxon>Bacteria</taxon>
        <taxon>Bacillati</taxon>
        <taxon>Bacillota</taxon>
        <taxon>Bacilli</taxon>
        <taxon>Bacillales</taxon>
        <taxon>Paenibacillaceae</taxon>
        <taxon>Paenibacillus</taxon>
    </lineage>
</organism>
<gene>
    <name evidence="2" type="ORF">ACFQ03_11935</name>
</gene>
<proteinExistence type="predicted"/>
<dbReference type="EMBL" id="JBHTIU010000037">
    <property type="protein sequence ID" value="MFD0869863.1"/>
    <property type="molecule type" value="Genomic_DNA"/>
</dbReference>
<sequence length="360" mass="41826">MAKLIRNSLLVGICLILCLSGPPFLLAESEPSLDEIKQLLQKSLTIYEIDREIARLTGREAEIAKRITETEKEIGAEQERLVRTREHAGKILRAYYMGERDNLWMLMFNADSFSDAISIYQYLNMILENDKRKLNAYSDSYQQLNRTRDQLKEDEIELKRVKEEFIRQRERVLALQQEVDDQLAASEEAAEVFQQMVDLTTAWQEKGLPVFRTYFQAIADEMNDISDLFNNGGTNKYLNGLTFQISDQELIDYFREKNPLFENIDFSFEDGLFTADGKEDDVEVSIQGRYIIENKPKNRLQFRVEQLTFNGFVLPDTTNRALEEEFPLGFSPETFVPFIHASEVTTDKGMFTLKLKLKLN</sequence>
<feature type="coiled-coil region" evidence="1">
    <location>
        <begin position="127"/>
        <end position="178"/>
    </location>
</feature>
<keyword evidence="1" id="KW-0175">Coiled coil</keyword>
<comment type="caution">
    <text evidence="2">The sequence shown here is derived from an EMBL/GenBank/DDBJ whole genome shotgun (WGS) entry which is preliminary data.</text>
</comment>
<dbReference type="RefSeq" id="WP_379288315.1">
    <property type="nucleotide sequence ID" value="NZ_JBHTIU010000037.1"/>
</dbReference>
<evidence type="ECO:0000313" key="2">
    <source>
        <dbReference type="EMBL" id="MFD0869863.1"/>
    </source>
</evidence>
<reference evidence="3" key="1">
    <citation type="journal article" date="2019" name="Int. J. Syst. Evol. Microbiol.">
        <title>The Global Catalogue of Microorganisms (GCM) 10K type strain sequencing project: providing services to taxonomists for standard genome sequencing and annotation.</title>
        <authorList>
            <consortium name="The Broad Institute Genomics Platform"/>
            <consortium name="The Broad Institute Genome Sequencing Center for Infectious Disease"/>
            <person name="Wu L."/>
            <person name="Ma J."/>
        </authorList>
    </citation>
    <scope>NUCLEOTIDE SEQUENCE [LARGE SCALE GENOMIC DNA]</scope>
    <source>
        <strain evidence="3">CCUG 57263</strain>
    </source>
</reference>